<feature type="site" description="Discriminates between blocked and unblocked aminoacyl-tRNA" evidence="7">
    <location>
        <position position="13"/>
    </location>
</feature>
<dbReference type="HOGENOM" id="CLU_062456_1_0_5"/>
<comment type="subunit">
    <text evidence="7">Monomer.</text>
</comment>
<feature type="binding site" evidence="7">
    <location>
        <position position="68"/>
    </location>
    <ligand>
        <name>tRNA</name>
        <dbReference type="ChEBI" id="CHEBI:17843"/>
    </ligand>
</feature>
<feature type="site" description="Stabilizes the basic form of H active site to accept a proton" evidence="7">
    <location>
        <position position="95"/>
    </location>
</feature>
<dbReference type="GO" id="GO:0000049">
    <property type="term" value="F:tRNA binding"/>
    <property type="evidence" value="ECO:0007669"/>
    <property type="project" value="UniProtKB-UniRule"/>
</dbReference>
<evidence type="ECO:0000256" key="3">
    <source>
        <dbReference type="ARBA" id="ARBA00022801"/>
    </source>
</evidence>
<comment type="subcellular location">
    <subcellularLocation>
        <location evidence="7">Cytoplasm</location>
    </subcellularLocation>
</comment>
<dbReference type="EC" id="3.1.1.29" evidence="1 7"/>
<dbReference type="AlphaFoldDB" id="V9TQX0"/>
<evidence type="ECO:0000256" key="2">
    <source>
        <dbReference type="ARBA" id="ARBA00022555"/>
    </source>
</evidence>
<feature type="active site" description="Proton acceptor" evidence="7">
    <location>
        <position position="23"/>
    </location>
</feature>
<keyword evidence="7" id="KW-0963">Cytoplasm</keyword>
<comment type="catalytic activity">
    <reaction evidence="7 8">
        <text>an N-acyl-L-alpha-aminoacyl-tRNA + H2O = an N-acyl-L-amino acid + a tRNA + H(+)</text>
        <dbReference type="Rhea" id="RHEA:54448"/>
        <dbReference type="Rhea" id="RHEA-COMP:10123"/>
        <dbReference type="Rhea" id="RHEA-COMP:13883"/>
        <dbReference type="ChEBI" id="CHEBI:15377"/>
        <dbReference type="ChEBI" id="CHEBI:15378"/>
        <dbReference type="ChEBI" id="CHEBI:59874"/>
        <dbReference type="ChEBI" id="CHEBI:78442"/>
        <dbReference type="ChEBI" id="CHEBI:138191"/>
        <dbReference type="EC" id="3.1.1.29"/>
    </reaction>
</comment>
<dbReference type="GO" id="GO:0005737">
    <property type="term" value="C:cytoplasm"/>
    <property type="evidence" value="ECO:0007669"/>
    <property type="project" value="UniProtKB-SubCell"/>
</dbReference>
<evidence type="ECO:0000256" key="8">
    <source>
        <dbReference type="RuleBase" id="RU000673"/>
    </source>
</evidence>
<evidence type="ECO:0000256" key="7">
    <source>
        <dbReference type="HAMAP-Rule" id="MF_00083"/>
    </source>
</evidence>
<sequence length="205" mass="23456">MLLTMMLFVGLGNPGLQFQCNRHNIGFMVIDKIFDLYHFSPWETHYPSIISEGIIAGKQIIILKPMTFMNQSGYSLSKAVRYFNLFSEDVSVFYDELDLSPGKVRLKRGGGSGGHKGISNINQHIKNNYRRIRLGIGHPGDKNKVNNYVLSNFSKEEKNAWLTTLVDTVANEIDMLMRDEEINFMNKVSNAVFSRLIKLTDFRIK</sequence>
<dbReference type="KEGG" id="efk:P856_23"/>
<keyword evidence="3 7" id="KW-0378">Hydrolase</keyword>
<dbReference type="SUPFAM" id="SSF53178">
    <property type="entry name" value="Peptidyl-tRNA hydrolase-like"/>
    <property type="match status" value="1"/>
</dbReference>
<dbReference type="InterPro" id="IPR018171">
    <property type="entry name" value="Pept_tRNA_hydro_CS"/>
</dbReference>
<evidence type="ECO:0000313" key="10">
    <source>
        <dbReference type="EMBL" id="AHC73274.1"/>
    </source>
</evidence>
<dbReference type="PANTHER" id="PTHR17224">
    <property type="entry name" value="PEPTIDYL-TRNA HYDROLASE"/>
    <property type="match status" value="1"/>
</dbReference>
<dbReference type="FunFam" id="3.40.50.1470:FF:000001">
    <property type="entry name" value="Peptidyl-tRNA hydrolase"/>
    <property type="match status" value="1"/>
</dbReference>
<evidence type="ECO:0000256" key="6">
    <source>
        <dbReference type="ARBA" id="ARBA00050038"/>
    </source>
</evidence>
<dbReference type="OrthoDB" id="9800507at2"/>
<feature type="binding site" evidence="7">
    <location>
        <position position="70"/>
    </location>
    <ligand>
        <name>tRNA</name>
        <dbReference type="ChEBI" id="CHEBI:17843"/>
    </ligand>
</feature>
<dbReference type="PATRIC" id="fig|1401328.3.peg.22"/>
<keyword evidence="4 7" id="KW-0694">RNA-binding</keyword>
<comment type="caution">
    <text evidence="7">Lacks conserved residue(s) required for the propagation of feature annotation.</text>
</comment>
<dbReference type="Proteomes" id="UP000018700">
    <property type="component" value="Chromosome"/>
</dbReference>
<dbReference type="Gene3D" id="3.40.50.1470">
    <property type="entry name" value="Peptidyl-tRNA hydrolase"/>
    <property type="match status" value="1"/>
</dbReference>
<comment type="similarity">
    <text evidence="5 7 9">Belongs to the PTH family.</text>
</comment>
<dbReference type="PANTHER" id="PTHR17224:SF1">
    <property type="entry name" value="PEPTIDYL-TRNA HYDROLASE"/>
    <property type="match status" value="1"/>
</dbReference>
<keyword evidence="2 7" id="KW-0820">tRNA-binding</keyword>
<dbReference type="GO" id="GO:0072344">
    <property type="term" value="P:rescue of stalled ribosome"/>
    <property type="evidence" value="ECO:0007669"/>
    <property type="project" value="UniProtKB-UniRule"/>
</dbReference>
<dbReference type="eggNOG" id="COG0193">
    <property type="taxonomic scope" value="Bacteria"/>
</dbReference>
<dbReference type="GO" id="GO:0006515">
    <property type="term" value="P:protein quality control for misfolded or incompletely synthesized proteins"/>
    <property type="evidence" value="ECO:0007669"/>
    <property type="project" value="UniProtKB-UniRule"/>
</dbReference>
<keyword evidence="11" id="KW-1185">Reference proteome</keyword>
<dbReference type="GO" id="GO:0004045">
    <property type="term" value="F:peptidyl-tRNA hydrolase activity"/>
    <property type="evidence" value="ECO:0007669"/>
    <property type="project" value="UniProtKB-UniRule"/>
</dbReference>
<dbReference type="PROSITE" id="PS01195">
    <property type="entry name" value="PEPT_TRNA_HYDROL_1"/>
    <property type="match status" value="1"/>
</dbReference>
<comment type="function">
    <text evidence="7">Catalyzes the release of premature peptidyl moieties from peptidyl-tRNA molecules trapped in stalled 50S ribosomal subunits, and thus maintains levels of free tRNAs and 50S ribosomes.</text>
</comment>
<dbReference type="CDD" id="cd00462">
    <property type="entry name" value="PTH"/>
    <property type="match status" value="1"/>
</dbReference>
<reference evidence="10 11" key="1">
    <citation type="journal article" date="2013" name="PLoS ONE">
        <title>Bacterial endosymbiosis in a chordate host: long-term co-evolution and conservation of secondary metabolism.</title>
        <authorList>
            <person name="Kwan J.C."/>
            <person name="Schmidt E.W."/>
        </authorList>
    </citation>
    <scope>NUCLEOTIDE SEQUENCE [LARGE SCALE GENOMIC DNA]</scope>
    <source>
        <strain evidence="11">faulkneri L5</strain>
    </source>
</reference>
<evidence type="ECO:0000256" key="4">
    <source>
        <dbReference type="ARBA" id="ARBA00022884"/>
    </source>
</evidence>
<evidence type="ECO:0000313" key="11">
    <source>
        <dbReference type="Proteomes" id="UP000018700"/>
    </source>
</evidence>
<dbReference type="InterPro" id="IPR036416">
    <property type="entry name" value="Pept_tRNA_hydro_sf"/>
</dbReference>
<accession>V9TQX0</accession>
<organism evidence="10 11">
    <name type="scientific">Candidatus Endolissoclinum faulkneri L5</name>
    <dbReference type="NCBI Taxonomy" id="1401328"/>
    <lineage>
        <taxon>Bacteria</taxon>
        <taxon>Pseudomonadati</taxon>
        <taxon>Pseudomonadota</taxon>
        <taxon>Alphaproteobacteria</taxon>
        <taxon>Rhodospirillales</taxon>
        <taxon>Rhodospirillaceae</taxon>
        <taxon>Candidatus Endolissoclinum</taxon>
    </lineage>
</organism>
<dbReference type="Pfam" id="PF01195">
    <property type="entry name" value="Pept_tRNA_hydro"/>
    <property type="match status" value="1"/>
</dbReference>
<dbReference type="HAMAP" id="MF_00083">
    <property type="entry name" value="Pept_tRNA_hydro_bact"/>
    <property type="match status" value="1"/>
</dbReference>
<dbReference type="NCBIfam" id="TIGR00447">
    <property type="entry name" value="pth"/>
    <property type="match status" value="1"/>
</dbReference>
<dbReference type="InterPro" id="IPR001328">
    <property type="entry name" value="Pept_tRNA_hydro"/>
</dbReference>
<comment type="function">
    <text evidence="7">Hydrolyzes ribosome-free peptidyl-tRNAs (with 1 or more amino acids incorporated), which drop off the ribosome during protein synthesis, or as a result of ribosome stalling.</text>
</comment>
<feature type="binding site" evidence="7">
    <location>
        <position position="18"/>
    </location>
    <ligand>
        <name>tRNA</name>
        <dbReference type="ChEBI" id="CHEBI:17843"/>
    </ligand>
</feature>
<evidence type="ECO:0000256" key="5">
    <source>
        <dbReference type="ARBA" id="ARBA00038063"/>
    </source>
</evidence>
<proteinExistence type="inferred from homology"/>
<dbReference type="STRING" id="1401328.P856_23"/>
<evidence type="ECO:0000256" key="1">
    <source>
        <dbReference type="ARBA" id="ARBA00013260"/>
    </source>
</evidence>
<gene>
    <name evidence="7 10" type="primary">pth</name>
    <name evidence="10" type="ORF">P856_23</name>
</gene>
<dbReference type="RefSeq" id="WP_052323017.1">
    <property type="nucleotide sequence ID" value="NZ_CP006745.1"/>
</dbReference>
<protein>
    <recommendedName>
        <fullName evidence="6 7">Peptidyl-tRNA hydrolase</fullName>
        <shortName evidence="7">Pth</shortName>
        <ecNumber evidence="1 7">3.1.1.29</ecNumber>
    </recommendedName>
</protein>
<name>V9TQX0_9PROT</name>
<evidence type="ECO:0000256" key="9">
    <source>
        <dbReference type="RuleBase" id="RU004320"/>
    </source>
</evidence>
<dbReference type="EMBL" id="CP006745">
    <property type="protein sequence ID" value="AHC73274.1"/>
    <property type="molecule type" value="Genomic_DNA"/>
</dbReference>